<reference evidence="2" key="1">
    <citation type="submission" date="2022-09" db="EMBL/GenBank/DDBJ databases">
        <title>Eubacterium sp. LFL-14 isolated from human feces.</title>
        <authorList>
            <person name="Liu F."/>
        </authorList>
    </citation>
    <scope>NUCLEOTIDE SEQUENCE</scope>
    <source>
        <strain evidence="2">LFL-14</strain>
    </source>
</reference>
<feature type="domain" description="Methyltransferase" evidence="1">
    <location>
        <begin position="71"/>
        <end position="177"/>
    </location>
</feature>
<dbReference type="PANTHER" id="PTHR43861">
    <property type="entry name" value="TRANS-ACONITATE 2-METHYLTRANSFERASE-RELATED"/>
    <property type="match status" value="1"/>
</dbReference>
<evidence type="ECO:0000313" key="3">
    <source>
        <dbReference type="Proteomes" id="UP001431199"/>
    </source>
</evidence>
<dbReference type="InterPro" id="IPR025714">
    <property type="entry name" value="Methyltranfer_dom"/>
</dbReference>
<gene>
    <name evidence="2" type="ORF">N5B56_11190</name>
</gene>
<dbReference type="Proteomes" id="UP001431199">
    <property type="component" value="Unassembled WGS sequence"/>
</dbReference>
<evidence type="ECO:0000259" key="1">
    <source>
        <dbReference type="Pfam" id="PF13847"/>
    </source>
</evidence>
<dbReference type="InterPro" id="IPR029063">
    <property type="entry name" value="SAM-dependent_MTases_sf"/>
</dbReference>
<dbReference type="Pfam" id="PF13847">
    <property type="entry name" value="Methyltransf_31"/>
    <property type="match status" value="1"/>
</dbReference>
<keyword evidence="3" id="KW-1185">Reference proteome</keyword>
<keyword evidence="2" id="KW-0808">Transferase</keyword>
<evidence type="ECO:0000313" key="2">
    <source>
        <dbReference type="EMBL" id="MCT7399643.1"/>
    </source>
</evidence>
<keyword evidence="2" id="KW-0489">Methyltransferase</keyword>
<sequence length="250" mass="28972">MESKFQKNINKLSDSSDNTANNGDFIKRDYDRSINMWNDVYSNCKIVDLKGKSLSVEPMFDICLDIFASKCKNILDFGCGTGDILFQCYEFGNTDSGLGVDLSETGIEFAKKFASVNNYHNLDFQIGDISFFDNYNSNSFDGIILSNVLDVMPKDVALKTFRRLTDLLVPSGLMFVKLNPYYEKSDMKAWGFTQIKDNLFEENGVLRYRELDTASWKQSFEKHYEIIRYLEFPYPWQDGMNRLFLLQKKL</sequence>
<dbReference type="Gene3D" id="3.40.50.150">
    <property type="entry name" value="Vaccinia Virus protein VP39"/>
    <property type="match status" value="1"/>
</dbReference>
<dbReference type="EMBL" id="JAODBU010000011">
    <property type="protein sequence ID" value="MCT7399643.1"/>
    <property type="molecule type" value="Genomic_DNA"/>
</dbReference>
<protein>
    <submittedName>
        <fullName evidence="2">Class I SAM-dependent methyltransferase</fullName>
    </submittedName>
</protein>
<proteinExistence type="predicted"/>
<dbReference type="SUPFAM" id="SSF53335">
    <property type="entry name" value="S-adenosyl-L-methionine-dependent methyltransferases"/>
    <property type="match status" value="1"/>
</dbReference>
<name>A0ABT2M285_9FIRM</name>
<comment type="caution">
    <text evidence="2">The sequence shown here is derived from an EMBL/GenBank/DDBJ whole genome shotgun (WGS) entry which is preliminary data.</text>
</comment>
<accession>A0ABT2M285</accession>
<dbReference type="GO" id="GO:0008168">
    <property type="term" value="F:methyltransferase activity"/>
    <property type="evidence" value="ECO:0007669"/>
    <property type="project" value="UniProtKB-KW"/>
</dbReference>
<dbReference type="RefSeq" id="WP_260978969.1">
    <property type="nucleotide sequence ID" value="NZ_JAODBU010000011.1"/>
</dbReference>
<dbReference type="GO" id="GO:0032259">
    <property type="term" value="P:methylation"/>
    <property type="evidence" value="ECO:0007669"/>
    <property type="project" value="UniProtKB-KW"/>
</dbReference>
<organism evidence="2 3">
    <name type="scientific">Eubacterium album</name>
    <dbReference type="NCBI Taxonomy" id="2978477"/>
    <lineage>
        <taxon>Bacteria</taxon>
        <taxon>Bacillati</taxon>
        <taxon>Bacillota</taxon>
        <taxon>Clostridia</taxon>
        <taxon>Eubacteriales</taxon>
        <taxon>Eubacteriaceae</taxon>
        <taxon>Eubacterium</taxon>
    </lineage>
</organism>
<dbReference type="CDD" id="cd02440">
    <property type="entry name" value="AdoMet_MTases"/>
    <property type="match status" value="1"/>
</dbReference>